<dbReference type="PANTHER" id="PTHR43827:SF14">
    <property type="entry name" value="NADP-DEPENDENT OXIDOREDUCTASE DOMAIN-CONTAINING PROTEIN"/>
    <property type="match status" value="1"/>
</dbReference>
<dbReference type="InterPro" id="IPR020471">
    <property type="entry name" value="AKR"/>
</dbReference>
<dbReference type="InterPro" id="IPR036812">
    <property type="entry name" value="NAD(P)_OxRdtase_dom_sf"/>
</dbReference>
<proteinExistence type="predicted"/>
<evidence type="ECO:0000313" key="2">
    <source>
        <dbReference type="EMBL" id="RCN47895.1"/>
    </source>
</evidence>
<accession>A0A368GY06</accession>
<protein>
    <submittedName>
        <fullName evidence="2">Oxidoreductase, aldo/keto reductase family protein</fullName>
    </submittedName>
</protein>
<sequence>MCVAMSSAFQSVKGGAAKLNTGFYIPLVGLGTYKITGDQVKPAVDAALSCGYRMFDTAKYYVNEPEVGAALEELLPKYGLKREDIFLTTKFSPDPNDPAAGARRHVMESLECLKTEHVHTFINPFHNFLICSALHFSYIDMLLIHYPKASELDDKDERNPLHRKLTYMELEKMKGTTLVTDPLSYQVFP</sequence>
<dbReference type="STRING" id="29170.A0A368GY06"/>
<dbReference type="PANTHER" id="PTHR43827">
    <property type="entry name" value="2,5-DIKETO-D-GLUCONIC ACID REDUCTASE"/>
    <property type="match status" value="1"/>
</dbReference>
<reference evidence="2 3" key="1">
    <citation type="submission" date="2014-10" db="EMBL/GenBank/DDBJ databases">
        <title>Draft genome of the hookworm Ancylostoma caninum.</title>
        <authorList>
            <person name="Mitreva M."/>
        </authorList>
    </citation>
    <scope>NUCLEOTIDE SEQUENCE [LARGE SCALE GENOMIC DNA]</scope>
    <source>
        <strain evidence="2 3">Baltimore</strain>
    </source>
</reference>
<gene>
    <name evidence="2" type="ORF">ANCCAN_06089</name>
</gene>
<organism evidence="2 3">
    <name type="scientific">Ancylostoma caninum</name>
    <name type="common">Dog hookworm</name>
    <dbReference type="NCBI Taxonomy" id="29170"/>
    <lineage>
        <taxon>Eukaryota</taxon>
        <taxon>Metazoa</taxon>
        <taxon>Ecdysozoa</taxon>
        <taxon>Nematoda</taxon>
        <taxon>Chromadorea</taxon>
        <taxon>Rhabditida</taxon>
        <taxon>Rhabditina</taxon>
        <taxon>Rhabditomorpha</taxon>
        <taxon>Strongyloidea</taxon>
        <taxon>Ancylostomatidae</taxon>
        <taxon>Ancylostomatinae</taxon>
        <taxon>Ancylostoma</taxon>
    </lineage>
</organism>
<keyword evidence="3" id="KW-1185">Reference proteome</keyword>
<dbReference type="Proteomes" id="UP000252519">
    <property type="component" value="Unassembled WGS sequence"/>
</dbReference>
<dbReference type="SUPFAM" id="SSF51430">
    <property type="entry name" value="NAD(P)-linked oxidoreductase"/>
    <property type="match status" value="1"/>
</dbReference>
<evidence type="ECO:0000313" key="3">
    <source>
        <dbReference type="Proteomes" id="UP000252519"/>
    </source>
</evidence>
<name>A0A368GY06_ANCCA</name>
<dbReference type="Pfam" id="PF00248">
    <property type="entry name" value="Aldo_ket_red"/>
    <property type="match status" value="1"/>
</dbReference>
<dbReference type="GO" id="GO:0016491">
    <property type="term" value="F:oxidoreductase activity"/>
    <property type="evidence" value="ECO:0007669"/>
    <property type="project" value="InterPro"/>
</dbReference>
<dbReference type="InterPro" id="IPR023210">
    <property type="entry name" value="NADP_OxRdtase_dom"/>
</dbReference>
<feature type="domain" description="NADP-dependent oxidoreductase" evidence="1">
    <location>
        <begin position="29"/>
        <end position="173"/>
    </location>
</feature>
<dbReference type="EMBL" id="JOJR01000055">
    <property type="protein sequence ID" value="RCN47895.1"/>
    <property type="molecule type" value="Genomic_DNA"/>
</dbReference>
<dbReference type="OrthoDB" id="416253at2759"/>
<dbReference type="Gene3D" id="3.20.20.100">
    <property type="entry name" value="NADP-dependent oxidoreductase domain"/>
    <property type="match status" value="1"/>
</dbReference>
<comment type="caution">
    <text evidence="2">The sequence shown here is derived from an EMBL/GenBank/DDBJ whole genome shotgun (WGS) entry which is preliminary data.</text>
</comment>
<evidence type="ECO:0000259" key="1">
    <source>
        <dbReference type="Pfam" id="PF00248"/>
    </source>
</evidence>
<dbReference type="AlphaFoldDB" id="A0A368GY06"/>